<dbReference type="HAMAP" id="MF_00373">
    <property type="entry name" value="Ribosomal_bL28"/>
    <property type="match status" value="1"/>
</dbReference>
<dbReference type="Proteomes" id="UP000823634">
    <property type="component" value="Unassembled WGS sequence"/>
</dbReference>
<dbReference type="PANTHER" id="PTHR39080">
    <property type="entry name" value="50S RIBOSOMAL PROTEIN L28"/>
    <property type="match status" value="1"/>
</dbReference>
<organism evidence="7 8">
    <name type="scientific">Candidatus Alloenteromonas pullistercoris</name>
    <dbReference type="NCBI Taxonomy" id="2840785"/>
    <lineage>
        <taxon>Bacteria</taxon>
        <taxon>Bacillati</taxon>
        <taxon>Bacillota</taxon>
        <taxon>Bacillota incertae sedis</taxon>
        <taxon>Candidatus Alloenteromonas</taxon>
    </lineage>
</organism>
<evidence type="ECO:0000256" key="2">
    <source>
        <dbReference type="ARBA" id="ARBA00022980"/>
    </source>
</evidence>
<dbReference type="InterPro" id="IPR026569">
    <property type="entry name" value="Ribosomal_bL28"/>
</dbReference>
<dbReference type="InterPro" id="IPR050096">
    <property type="entry name" value="Bacterial_rp_bL28"/>
</dbReference>
<dbReference type="GO" id="GO:1990904">
    <property type="term" value="C:ribonucleoprotein complex"/>
    <property type="evidence" value="ECO:0007669"/>
    <property type="project" value="UniProtKB-KW"/>
</dbReference>
<evidence type="ECO:0000256" key="4">
    <source>
        <dbReference type="ARBA" id="ARBA00035174"/>
    </source>
</evidence>
<dbReference type="GO" id="GO:0003735">
    <property type="term" value="F:structural constituent of ribosome"/>
    <property type="evidence" value="ECO:0007669"/>
    <property type="project" value="InterPro"/>
</dbReference>
<feature type="region of interest" description="Disordered" evidence="6">
    <location>
        <begin position="1"/>
        <end position="24"/>
    </location>
</feature>
<dbReference type="Pfam" id="PF00830">
    <property type="entry name" value="Ribosomal_L28"/>
    <property type="match status" value="1"/>
</dbReference>
<comment type="similarity">
    <text evidence="1 5">Belongs to the bacterial ribosomal protein bL28 family.</text>
</comment>
<comment type="caution">
    <text evidence="7">The sequence shown here is derived from an EMBL/GenBank/DDBJ whole genome shotgun (WGS) entry which is preliminary data.</text>
</comment>
<dbReference type="GO" id="GO:0006412">
    <property type="term" value="P:translation"/>
    <property type="evidence" value="ECO:0007669"/>
    <property type="project" value="UniProtKB-UniRule"/>
</dbReference>
<dbReference type="AlphaFoldDB" id="A0A9D9DEP8"/>
<dbReference type="Gene3D" id="2.30.170.40">
    <property type="entry name" value="Ribosomal protein L28/L24"/>
    <property type="match status" value="1"/>
</dbReference>
<dbReference type="NCBIfam" id="TIGR00009">
    <property type="entry name" value="L28"/>
    <property type="match status" value="1"/>
</dbReference>
<evidence type="ECO:0000256" key="6">
    <source>
        <dbReference type="SAM" id="MobiDB-lite"/>
    </source>
</evidence>
<dbReference type="GO" id="GO:0005840">
    <property type="term" value="C:ribosome"/>
    <property type="evidence" value="ECO:0007669"/>
    <property type="project" value="UniProtKB-KW"/>
</dbReference>
<evidence type="ECO:0000313" key="7">
    <source>
        <dbReference type="EMBL" id="MBO8425850.1"/>
    </source>
</evidence>
<protein>
    <recommendedName>
        <fullName evidence="4 5">Large ribosomal subunit protein bL28</fullName>
    </recommendedName>
</protein>
<dbReference type="InterPro" id="IPR034704">
    <property type="entry name" value="Ribosomal_bL28/bL31-like_sf"/>
</dbReference>
<keyword evidence="3 5" id="KW-0687">Ribonucleoprotein</keyword>
<reference evidence="7" key="2">
    <citation type="journal article" date="2021" name="PeerJ">
        <title>Extensive microbial diversity within the chicken gut microbiome revealed by metagenomics and culture.</title>
        <authorList>
            <person name="Gilroy R."/>
            <person name="Ravi A."/>
            <person name="Getino M."/>
            <person name="Pursley I."/>
            <person name="Horton D.L."/>
            <person name="Alikhan N.F."/>
            <person name="Baker D."/>
            <person name="Gharbi K."/>
            <person name="Hall N."/>
            <person name="Watson M."/>
            <person name="Adriaenssens E.M."/>
            <person name="Foster-Nyarko E."/>
            <person name="Jarju S."/>
            <person name="Secka A."/>
            <person name="Antonio M."/>
            <person name="Oren A."/>
            <person name="Chaudhuri R.R."/>
            <person name="La Ragione R."/>
            <person name="Hildebrand F."/>
            <person name="Pallen M.J."/>
        </authorList>
    </citation>
    <scope>NUCLEOTIDE SEQUENCE</scope>
    <source>
        <strain evidence="7">17113</strain>
    </source>
</reference>
<evidence type="ECO:0000313" key="8">
    <source>
        <dbReference type="Proteomes" id="UP000823634"/>
    </source>
</evidence>
<accession>A0A9D9DEP8</accession>
<dbReference type="PANTHER" id="PTHR39080:SF1">
    <property type="entry name" value="LARGE RIBOSOMAL SUBUNIT PROTEIN BL28A"/>
    <property type="match status" value="1"/>
</dbReference>
<evidence type="ECO:0000256" key="3">
    <source>
        <dbReference type="ARBA" id="ARBA00023274"/>
    </source>
</evidence>
<dbReference type="EMBL" id="JADINA010000007">
    <property type="protein sequence ID" value="MBO8425850.1"/>
    <property type="molecule type" value="Genomic_DNA"/>
</dbReference>
<evidence type="ECO:0000256" key="5">
    <source>
        <dbReference type="HAMAP-Rule" id="MF_00373"/>
    </source>
</evidence>
<dbReference type="InterPro" id="IPR037147">
    <property type="entry name" value="Ribosomal_bL28_sf"/>
</dbReference>
<reference evidence="7" key="1">
    <citation type="submission" date="2020-10" db="EMBL/GenBank/DDBJ databases">
        <authorList>
            <person name="Gilroy R."/>
        </authorList>
    </citation>
    <scope>NUCLEOTIDE SEQUENCE</scope>
    <source>
        <strain evidence="7">17113</strain>
    </source>
</reference>
<proteinExistence type="inferred from homology"/>
<dbReference type="InterPro" id="IPR001383">
    <property type="entry name" value="Ribosomal_bL28_bact-type"/>
</dbReference>
<dbReference type="SUPFAM" id="SSF143800">
    <property type="entry name" value="L28p-like"/>
    <property type="match status" value="1"/>
</dbReference>
<gene>
    <name evidence="5 7" type="primary">rpmB</name>
    <name evidence="7" type="ORF">IAC61_00835</name>
</gene>
<sequence>MSRYCPITGKGPMSGNARSHSERATRRRWNVNLQKYKININGQIVEVRMSARAFRTLNKTVKGK</sequence>
<keyword evidence="2 5" id="KW-0689">Ribosomal protein</keyword>
<name>A0A9D9DEP8_9FIRM</name>
<evidence type="ECO:0000256" key="1">
    <source>
        <dbReference type="ARBA" id="ARBA00008760"/>
    </source>
</evidence>